<sequence length="452" mass="47635">MDKWFVKWRPYTGNLETTPVGINEYLPMGKSVVLGAQHSFAMFGATILAPLLMGFDPSLTMLITGIGTILFFLITGGHVPSYLGSSFAFIGAVAAVTGYSGTGINPNIGIALGGTVVCGILYALMGLLVMKTGTEWIENLMPPVVTGSIVMIIGLNLAPVTIQSVIGNSFDSWMALVTVLCICSVAVFTKGMVRRLLLLIGLVAAYLIYFLLTNVLGMGKPIDFSPIANAAWFGIPTLYSPVFETSAILVIAPVFIILIAENLGHFKAVEAMTGKSISPYMGRAFFADGLCTTLSASVGGTGMTTYAENIGVMAATKIYSTVVFVIAGVFAILLGLSPKFGTLVSTIPVPLLTGASIVVFGLITIAGARIWMNAKIDFSKNGNMLVAAVPVILGTGNYSLNIAGFDLGGIGTATFLAILMNLVFNFKNKQKEMSVTTEREIATSEPLLKLSP</sequence>
<keyword evidence="4 7" id="KW-0812">Transmembrane</keyword>
<proteinExistence type="inferred from homology"/>
<feature type="transmembrane region" description="Helical" evidence="7">
    <location>
        <begin position="172"/>
        <end position="189"/>
    </location>
</feature>
<keyword evidence="6 7" id="KW-0472">Membrane</keyword>
<feature type="transmembrane region" description="Helical" evidence="7">
    <location>
        <begin position="108"/>
        <end position="128"/>
    </location>
</feature>
<dbReference type="InterPro" id="IPR006043">
    <property type="entry name" value="NCS2"/>
</dbReference>
<gene>
    <name evidence="8" type="ORF">MGSAQ_000024</name>
</gene>
<reference evidence="8" key="1">
    <citation type="submission" date="2013-11" db="EMBL/GenBank/DDBJ databases">
        <title>Microbial diversity, functional groups and degradation webs in Northern and Southern Mediterranean and Red Sea marine crude oil polluted sites.</title>
        <authorList>
            <person name="Daffonchio D."/>
            <person name="Mapelli F."/>
            <person name="Ferrer M."/>
            <person name="Richter M."/>
            <person name="Cherif A."/>
            <person name="Malkawi H.I."/>
            <person name="Yakimov M.M."/>
            <person name="Abdel-Fattah Y.R."/>
            <person name="Blaghen M."/>
            <person name="Golyshin P.N."/>
            <person name="Kalogerakis N."/>
            <person name="Boon N."/>
            <person name="Magagnini M."/>
            <person name="Fava F."/>
        </authorList>
    </citation>
    <scope>NUCLEOTIDE SEQUENCE</scope>
</reference>
<evidence type="ECO:0000256" key="3">
    <source>
        <dbReference type="ARBA" id="ARBA00022448"/>
    </source>
</evidence>
<feature type="transmembrane region" description="Helical" evidence="7">
    <location>
        <begin position="32"/>
        <end position="52"/>
    </location>
</feature>
<comment type="similarity">
    <text evidence="2">Belongs to the nucleobase:cation symporter-2 (NCS2) (TC 2.A.40) family.</text>
</comment>
<evidence type="ECO:0000256" key="5">
    <source>
        <dbReference type="ARBA" id="ARBA00022989"/>
    </source>
</evidence>
<comment type="subcellular location">
    <subcellularLocation>
        <location evidence="1">Membrane</location>
        <topology evidence="1">Multi-pass membrane protein</topology>
    </subcellularLocation>
</comment>
<feature type="transmembrane region" description="Helical" evidence="7">
    <location>
        <begin position="196"/>
        <end position="218"/>
    </location>
</feature>
<dbReference type="InterPro" id="IPR006042">
    <property type="entry name" value="Xan_ur_permease"/>
</dbReference>
<dbReference type="EMBL" id="AYSL01000002">
    <property type="protein sequence ID" value="KTF08469.1"/>
    <property type="molecule type" value="Genomic_DNA"/>
</dbReference>
<feature type="transmembrane region" description="Helical" evidence="7">
    <location>
        <begin position="407"/>
        <end position="424"/>
    </location>
</feature>
<evidence type="ECO:0000313" key="8">
    <source>
        <dbReference type="EMBL" id="KTF08469.1"/>
    </source>
</evidence>
<evidence type="ECO:0000256" key="7">
    <source>
        <dbReference type="SAM" id="Phobius"/>
    </source>
</evidence>
<organism evidence="8">
    <name type="scientific">marine sediment metagenome</name>
    <dbReference type="NCBI Taxonomy" id="412755"/>
    <lineage>
        <taxon>unclassified sequences</taxon>
        <taxon>metagenomes</taxon>
        <taxon>ecological metagenomes</taxon>
    </lineage>
</organism>
<keyword evidence="5 7" id="KW-1133">Transmembrane helix</keyword>
<dbReference type="NCBIfam" id="TIGR00801">
    <property type="entry name" value="ncs2"/>
    <property type="match status" value="1"/>
</dbReference>
<feature type="transmembrane region" description="Helical" evidence="7">
    <location>
        <begin position="318"/>
        <end position="337"/>
    </location>
</feature>
<keyword evidence="3" id="KW-0813">Transport</keyword>
<dbReference type="GO" id="GO:0042907">
    <property type="term" value="F:xanthine transmembrane transporter activity"/>
    <property type="evidence" value="ECO:0007669"/>
    <property type="project" value="TreeGrafter"/>
</dbReference>
<dbReference type="PANTHER" id="PTHR42810">
    <property type="entry name" value="PURINE PERMEASE C1399.01C-RELATED"/>
    <property type="match status" value="1"/>
</dbReference>
<dbReference type="AlphaFoldDB" id="A0A1B6NYH3"/>
<feature type="transmembrane region" description="Helical" evidence="7">
    <location>
        <begin position="349"/>
        <end position="372"/>
    </location>
</feature>
<evidence type="ECO:0000256" key="2">
    <source>
        <dbReference type="ARBA" id="ARBA00008821"/>
    </source>
</evidence>
<dbReference type="GO" id="GO:0005886">
    <property type="term" value="C:plasma membrane"/>
    <property type="evidence" value="ECO:0007669"/>
    <property type="project" value="TreeGrafter"/>
</dbReference>
<comment type="caution">
    <text evidence="8">The sequence shown here is derived from an EMBL/GenBank/DDBJ whole genome shotgun (WGS) entry which is preliminary data.</text>
</comment>
<dbReference type="PANTHER" id="PTHR42810:SF2">
    <property type="entry name" value="PURINE PERMEASE C1399.01C-RELATED"/>
    <property type="match status" value="1"/>
</dbReference>
<accession>A0A1B6NYH3</accession>
<evidence type="ECO:0000256" key="1">
    <source>
        <dbReference type="ARBA" id="ARBA00004141"/>
    </source>
</evidence>
<evidence type="ECO:0000256" key="6">
    <source>
        <dbReference type="ARBA" id="ARBA00023136"/>
    </source>
</evidence>
<feature type="transmembrane region" description="Helical" evidence="7">
    <location>
        <begin position="58"/>
        <end position="75"/>
    </location>
</feature>
<protein>
    <submittedName>
        <fullName evidence="8">Uracil-xanthine permease family protein</fullName>
    </submittedName>
</protein>
<evidence type="ECO:0000256" key="4">
    <source>
        <dbReference type="ARBA" id="ARBA00022692"/>
    </source>
</evidence>
<feature type="transmembrane region" description="Helical" evidence="7">
    <location>
        <begin position="238"/>
        <end position="260"/>
    </location>
</feature>
<name>A0A1B6NYH3_9ZZZZ</name>
<dbReference type="Pfam" id="PF00860">
    <property type="entry name" value="Xan_ur_permease"/>
    <property type="match status" value="1"/>
</dbReference>
<feature type="transmembrane region" description="Helical" evidence="7">
    <location>
        <begin position="82"/>
        <end position="102"/>
    </location>
</feature>
<feature type="transmembrane region" description="Helical" evidence="7">
    <location>
        <begin position="140"/>
        <end position="166"/>
    </location>
</feature>